<gene>
    <name evidence="1" type="ORF">DEBURN_LOCUS9840</name>
</gene>
<dbReference type="AlphaFoldDB" id="A0A9N9CQA3"/>
<feature type="non-terminal residue" evidence="1">
    <location>
        <position position="1"/>
    </location>
</feature>
<evidence type="ECO:0000313" key="2">
    <source>
        <dbReference type="Proteomes" id="UP000789706"/>
    </source>
</evidence>
<protein>
    <submittedName>
        <fullName evidence="1">915_t:CDS:1</fullName>
    </submittedName>
</protein>
<proteinExistence type="predicted"/>
<comment type="caution">
    <text evidence="1">The sequence shown here is derived from an EMBL/GenBank/DDBJ whole genome shotgun (WGS) entry which is preliminary data.</text>
</comment>
<accession>A0A9N9CQA3</accession>
<organism evidence="1 2">
    <name type="scientific">Diversispora eburnea</name>
    <dbReference type="NCBI Taxonomy" id="1213867"/>
    <lineage>
        <taxon>Eukaryota</taxon>
        <taxon>Fungi</taxon>
        <taxon>Fungi incertae sedis</taxon>
        <taxon>Mucoromycota</taxon>
        <taxon>Glomeromycotina</taxon>
        <taxon>Glomeromycetes</taxon>
        <taxon>Diversisporales</taxon>
        <taxon>Diversisporaceae</taxon>
        <taxon>Diversispora</taxon>
    </lineage>
</organism>
<evidence type="ECO:0000313" key="1">
    <source>
        <dbReference type="EMBL" id="CAG8608016.1"/>
    </source>
</evidence>
<dbReference type="EMBL" id="CAJVPK010002183">
    <property type="protein sequence ID" value="CAG8608016.1"/>
    <property type="molecule type" value="Genomic_DNA"/>
</dbReference>
<sequence>FQAAQTKLSPFHYLNIQQDKHQQPTPSTIQYLAFQCDALS</sequence>
<name>A0A9N9CQA3_9GLOM</name>
<dbReference type="Proteomes" id="UP000789706">
    <property type="component" value="Unassembled WGS sequence"/>
</dbReference>
<keyword evidence="2" id="KW-1185">Reference proteome</keyword>
<reference evidence="1" key="1">
    <citation type="submission" date="2021-06" db="EMBL/GenBank/DDBJ databases">
        <authorList>
            <person name="Kallberg Y."/>
            <person name="Tangrot J."/>
            <person name="Rosling A."/>
        </authorList>
    </citation>
    <scope>NUCLEOTIDE SEQUENCE</scope>
    <source>
        <strain evidence="1">AZ414A</strain>
    </source>
</reference>